<dbReference type="Proteomes" id="UP000234956">
    <property type="component" value="Unassembled WGS sequence"/>
</dbReference>
<dbReference type="Gene3D" id="2.40.260.10">
    <property type="entry name" value="Sortase"/>
    <property type="match status" value="1"/>
</dbReference>
<protein>
    <submittedName>
        <fullName evidence="3">SrtB family sortase</fullName>
    </submittedName>
</protein>
<reference evidence="3 4" key="1">
    <citation type="submission" date="2017-10" db="EMBL/GenBank/DDBJ databases">
        <title>Draft genome of Lysinibacillus fusiformis strain Juneja, a laboratory-derived pathogen of Drosophila melanogaster.</title>
        <authorList>
            <person name="Smith B.R."/>
            <person name="Unckless R.L."/>
        </authorList>
    </citation>
    <scope>NUCLEOTIDE SEQUENCE [LARGE SCALE GENOMIC DNA]</scope>
    <source>
        <strain evidence="3 4">Juneja</strain>
    </source>
</reference>
<evidence type="ECO:0000313" key="4">
    <source>
        <dbReference type="Proteomes" id="UP000234956"/>
    </source>
</evidence>
<sequence length="260" mass="30198">MKKKVSKLLTLLYLGIFLFSVFSLAKYLYTYYETSKSLKEVQDIYQATLAANEEQPAEQIEETETTNDVSAFTIRPQFLDLLAINPQIIGWISVDGTKLNNPILQADNNDYYLNHNFKNKESRAGSVFMDYRNQILDMNKNTILYGHAMKNETMFGSLKNYLKQDYADEHPILYLDTLYEGYDIEVFAAYETTIDFYYIETDFANNEAYQNFIEEIQQRSSIQMNVDLSPDDKILTLSTCKDAVLSDDHRFVVQGKLVKR</sequence>
<dbReference type="SUPFAM" id="SSF63817">
    <property type="entry name" value="Sortase"/>
    <property type="match status" value="1"/>
</dbReference>
<keyword evidence="1" id="KW-0378">Hydrolase</keyword>
<dbReference type="RefSeq" id="WP_036126477.1">
    <property type="nucleotide sequence ID" value="NZ_JAZBNI010000004.1"/>
</dbReference>
<dbReference type="Pfam" id="PF04203">
    <property type="entry name" value="Sortase"/>
    <property type="match status" value="1"/>
</dbReference>
<dbReference type="GO" id="GO:0016787">
    <property type="term" value="F:hydrolase activity"/>
    <property type="evidence" value="ECO:0007669"/>
    <property type="project" value="UniProtKB-KW"/>
</dbReference>
<evidence type="ECO:0000313" key="3">
    <source>
        <dbReference type="EMBL" id="PKU53519.1"/>
    </source>
</evidence>
<dbReference type="InterPro" id="IPR023365">
    <property type="entry name" value="Sortase_dom-sf"/>
</dbReference>
<dbReference type="AlphaFoldDB" id="A0A2I0V5C8"/>
<accession>A0A2I0V5C8</accession>
<dbReference type="EMBL" id="PDFK01000001">
    <property type="protein sequence ID" value="PKU53519.1"/>
    <property type="molecule type" value="Genomic_DNA"/>
</dbReference>
<dbReference type="NCBIfam" id="TIGR03064">
    <property type="entry name" value="sortase_srtB"/>
    <property type="match status" value="1"/>
</dbReference>
<organism evidence="3 4">
    <name type="scientific">Lysinibacillus fusiformis</name>
    <dbReference type="NCBI Taxonomy" id="28031"/>
    <lineage>
        <taxon>Bacteria</taxon>
        <taxon>Bacillati</taxon>
        <taxon>Bacillota</taxon>
        <taxon>Bacilli</taxon>
        <taxon>Bacillales</taxon>
        <taxon>Bacillaceae</taxon>
        <taxon>Lysinibacillus</taxon>
    </lineage>
</organism>
<feature type="active site" description="Acyl-thioester intermediate" evidence="2">
    <location>
        <position position="240"/>
    </location>
</feature>
<dbReference type="InterPro" id="IPR005754">
    <property type="entry name" value="Sortase"/>
</dbReference>
<dbReference type="InterPro" id="IPR009835">
    <property type="entry name" value="SrtB"/>
</dbReference>
<proteinExistence type="predicted"/>
<dbReference type="CDD" id="cd05826">
    <property type="entry name" value="Sortase_B"/>
    <property type="match status" value="1"/>
</dbReference>
<evidence type="ECO:0000256" key="1">
    <source>
        <dbReference type="ARBA" id="ARBA00022801"/>
    </source>
</evidence>
<name>A0A2I0V5C8_9BACI</name>
<comment type="caution">
    <text evidence="3">The sequence shown here is derived from an EMBL/GenBank/DDBJ whole genome shotgun (WGS) entry which is preliminary data.</text>
</comment>
<gene>
    <name evidence="3" type="primary">srtB</name>
    <name evidence="3" type="ORF">CRI88_04135</name>
</gene>
<feature type="active site" description="Proton donor/acceptor" evidence="2">
    <location>
        <position position="147"/>
    </location>
</feature>
<evidence type="ECO:0000256" key="2">
    <source>
        <dbReference type="PIRSR" id="PIRSR605754-1"/>
    </source>
</evidence>